<evidence type="ECO:0000256" key="5">
    <source>
        <dbReference type="RuleBase" id="RU362125"/>
    </source>
</evidence>
<comment type="cofactor">
    <cofactor evidence="1 5">
        <name>FAD</name>
        <dbReference type="ChEBI" id="CHEBI:57692"/>
    </cofactor>
</comment>
<name>V5XFG6_MYCNE</name>
<dbReference type="Pfam" id="PF00441">
    <property type="entry name" value="Acyl-CoA_dh_1"/>
    <property type="match status" value="1"/>
</dbReference>
<dbReference type="Gene3D" id="1.20.140.10">
    <property type="entry name" value="Butyryl-CoA Dehydrogenase, subunit A, domain 3"/>
    <property type="match status" value="1"/>
</dbReference>
<dbReference type="InterPro" id="IPR046373">
    <property type="entry name" value="Acyl-CoA_Oxase/DH_mid-dom_sf"/>
</dbReference>
<gene>
    <name evidence="9" type="ORF">D174_16955</name>
</gene>
<keyword evidence="4 5" id="KW-0274">FAD</keyword>
<evidence type="ECO:0000259" key="7">
    <source>
        <dbReference type="Pfam" id="PF02770"/>
    </source>
</evidence>
<dbReference type="InterPro" id="IPR037069">
    <property type="entry name" value="AcylCoA_DH/ox_N_sf"/>
</dbReference>
<organism evidence="9 10">
    <name type="scientific">Mycolicibacterium neoaurum VKM Ac-1815D</name>
    <dbReference type="NCBI Taxonomy" id="700508"/>
    <lineage>
        <taxon>Bacteria</taxon>
        <taxon>Bacillati</taxon>
        <taxon>Actinomycetota</taxon>
        <taxon>Actinomycetes</taxon>
        <taxon>Mycobacteriales</taxon>
        <taxon>Mycobacteriaceae</taxon>
        <taxon>Mycolicibacterium</taxon>
    </lineage>
</organism>
<feature type="domain" description="Acyl-CoA oxidase/dehydrogenase middle" evidence="7">
    <location>
        <begin position="122"/>
        <end position="218"/>
    </location>
</feature>
<dbReference type="Gene3D" id="2.40.110.10">
    <property type="entry name" value="Butyryl-CoA Dehydrogenase, subunit A, domain 2"/>
    <property type="match status" value="1"/>
</dbReference>
<dbReference type="InterPro" id="IPR013786">
    <property type="entry name" value="AcylCoA_DH/ox_N"/>
</dbReference>
<keyword evidence="3 5" id="KW-0285">Flavoprotein</keyword>
<dbReference type="Gene3D" id="1.10.540.10">
    <property type="entry name" value="Acyl-CoA dehydrogenase/oxidase, N-terminal domain"/>
    <property type="match status" value="1"/>
</dbReference>
<dbReference type="EMBL" id="CP006936">
    <property type="protein sequence ID" value="AHC26149.1"/>
    <property type="molecule type" value="Genomic_DNA"/>
</dbReference>
<dbReference type="SUPFAM" id="SSF56645">
    <property type="entry name" value="Acyl-CoA dehydrogenase NM domain-like"/>
    <property type="match status" value="1"/>
</dbReference>
<dbReference type="InterPro" id="IPR036250">
    <property type="entry name" value="AcylCo_DH-like_C"/>
</dbReference>
<dbReference type="InterPro" id="IPR006091">
    <property type="entry name" value="Acyl-CoA_Oxase/DH_mid-dom"/>
</dbReference>
<evidence type="ECO:0000313" key="10">
    <source>
        <dbReference type="Proteomes" id="UP000018763"/>
    </source>
</evidence>
<evidence type="ECO:0000256" key="3">
    <source>
        <dbReference type="ARBA" id="ARBA00022630"/>
    </source>
</evidence>
<dbReference type="Proteomes" id="UP000018763">
    <property type="component" value="Chromosome"/>
</dbReference>
<feature type="domain" description="Acyl-CoA dehydrogenase/oxidase N-terminal" evidence="8">
    <location>
        <begin position="8"/>
        <end position="112"/>
    </location>
</feature>
<evidence type="ECO:0000256" key="4">
    <source>
        <dbReference type="ARBA" id="ARBA00022827"/>
    </source>
</evidence>
<protein>
    <submittedName>
        <fullName evidence="9">Acyl-CoA dehydrogenase</fullName>
    </submittedName>
</protein>
<dbReference type="GO" id="GO:0050660">
    <property type="term" value="F:flavin adenine dinucleotide binding"/>
    <property type="evidence" value="ECO:0007669"/>
    <property type="project" value="InterPro"/>
</dbReference>
<dbReference type="Pfam" id="PF02771">
    <property type="entry name" value="Acyl-CoA_dh_N"/>
    <property type="match status" value="1"/>
</dbReference>
<keyword evidence="10" id="KW-1185">Reference proteome</keyword>
<dbReference type="HOGENOM" id="CLU_018204_3_6_11"/>
<evidence type="ECO:0000256" key="2">
    <source>
        <dbReference type="ARBA" id="ARBA00009347"/>
    </source>
</evidence>
<sequence>MPMQTSRELQDYATALRDWSVKQCRPYAREVDRNHGFPEEWPKILEASTVPLGLPGREPVPDFGDGYWVTRLAYYEAISYGDMWGLYGIANGIGHLVVKSVGTEEQIERWYDPVEPNGWITGFALTEPHFGSDTSLVATTAVREGDEWILNGSKIYCSYGSVADYIVVFATIDKSAGGRGIRAFIVEGGTPGLVVTKANEDKLGLRAWPTTALSLDDCRIPVDHALGWKDGELAPTLRGQASALATLALNRPNIAAMAIGTAQAAIDVTAEILNDQEAEFTTQRWGAVTKELAAMNATLERGRLVARSAQSLLDSGVNDRTAAAAAKAYIPESCERIVLRCLQLLGPEATGESLLLEKWYRDLKILDIFEGSGEIQRLIIARALSGSVAS</sequence>
<feature type="domain" description="Acyl-CoA dehydrogenase/oxidase C-terminal" evidence="6">
    <location>
        <begin position="238"/>
        <end position="384"/>
    </location>
</feature>
<dbReference type="InterPro" id="IPR009075">
    <property type="entry name" value="AcylCo_DH/oxidase_C"/>
</dbReference>
<evidence type="ECO:0000259" key="6">
    <source>
        <dbReference type="Pfam" id="PF00441"/>
    </source>
</evidence>
<evidence type="ECO:0000313" key="9">
    <source>
        <dbReference type="EMBL" id="AHC26149.1"/>
    </source>
</evidence>
<dbReference type="GO" id="GO:0003995">
    <property type="term" value="F:acyl-CoA dehydrogenase activity"/>
    <property type="evidence" value="ECO:0007669"/>
    <property type="project" value="TreeGrafter"/>
</dbReference>
<dbReference type="Pfam" id="PF02770">
    <property type="entry name" value="Acyl-CoA_dh_M"/>
    <property type="match status" value="1"/>
</dbReference>
<dbReference type="KEGG" id="mne:D174_16955"/>
<evidence type="ECO:0000259" key="8">
    <source>
        <dbReference type="Pfam" id="PF02771"/>
    </source>
</evidence>
<dbReference type="SUPFAM" id="SSF47203">
    <property type="entry name" value="Acyl-CoA dehydrogenase C-terminal domain-like"/>
    <property type="match status" value="1"/>
</dbReference>
<dbReference type="eggNOG" id="COG1960">
    <property type="taxonomic scope" value="Bacteria"/>
</dbReference>
<dbReference type="AlphaFoldDB" id="V5XFG6"/>
<comment type="similarity">
    <text evidence="2 5">Belongs to the acyl-CoA dehydrogenase family.</text>
</comment>
<dbReference type="PANTHER" id="PTHR43884">
    <property type="entry name" value="ACYL-COA DEHYDROGENASE"/>
    <property type="match status" value="1"/>
</dbReference>
<reference evidence="9 10" key="1">
    <citation type="journal article" date="2014" name="Genome Announc.">
        <title>Complete Genome Sequence of Sterol-Transforming Mycobacterium neoaurum Strain VKM Ac-1815D.</title>
        <authorList>
            <person name="Shtratnikova V.Y."/>
            <person name="Bragin E.Y."/>
            <person name="Dovbnya D.V."/>
            <person name="Pekov Y.A."/>
            <person name="Schelkunov M.I."/>
            <person name="Strizhov N."/>
            <person name="Ivashina T.V."/>
            <person name="Ashapkin V.V."/>
            <person name="Donova M.V."/>
        </authorList>
    </citation>
    <scope>NUCLEOTIDE SEQUENCE [LARGE SCALE GENOMIC DNA]</scope>
    <source>
        <strain evidence="9 10">VKM Ac-1815D</strain>
    </source>
</reference>
<dbReference type="PANTHER" id="PTHR43884:SF12">
    <property type="entry name" value="ISOVALERYL-COA DEHYDROGENASE, MITOCHONDRIAL-RELATED"/>
    <property type="match status" value="1"/>
</dbReference>
<evidence type="ECO:0000256" key="1">
    <source>
        <dbReference type="ARBA" id="ARBA00001974"/>
    </source>
</evidence>
<dbReference type="InterPro" id="IPR009100">
    <property type="entry name" value="AcylCoA_DH/oxidase_NM_dom_sf"/>
</dbReference>
<accession>V5XFG6</accession>
<keyword evidence="5" id="KW-0560">Oxidoreductase</keyword>
<proteinExistence type="inferred from homology"/>